<keyword evidence="7" id="KW-0235">DNA replication</keyword>
<evidence type="ECO:0000256" key="7">
    <source>
        <dbReference type="ARBA" id="ARBA00022705"/>
    </source>
</evidence>
<accession>A0A4P9XJ07</accession>
<dbReference type="PANTHER" id="PTHR10267:SF0">
    <property type="entry name" value="DNA POLYMERASE SUBUNIT GAMMA-1"/>
    <property type="match status" value="1"/>
</dbReference>
<keyword evidence="8" id="KW-0460">Magnesium</keyword>
<dbReference type="Proteomes" id="UP000271241">
    <property type="component" value="Unassembled WGS sequence"/>
</dbReference>
<evidence type="ECO:0000256" key="12">
    <source>
        <dbReference type="ARBA" id="ARBA00031966"/>
    </source>
</evidence>
<dbReference type="GO" id="GO:0005760">
    <property type="term" value="C:gamma DNA polymerase complex"/>
    <property type="evidence" value="ECO:0007669"/>
    <property type="project" value="InterPro"/>
</dbReference>
<keyword evidence="15" id="KW-1185">Reference proteome</keyword>
<dbReference type="Gene3D" id="3.30.70.370">
    <property type="match status" value="1"/>
</dbReference>
<reference evidence="15" key="1">
    <citation type="journal article" date="2018" name="Nat. Microbiol.">
        <title>Leveraging single-cell genomics to expand the fungal tree of life.</title>
        <authorList>
            <person name="Ahrendt S.R."/>
            <person name="Quandt C.A."/>
            <person name="Ciobanu D."/>
            <person name="Clum A."/>
            <person name="Salamov A."/>
            <person name="Andreopoulos B."/>
            <person name="Cheng J.F."/>
            <person name="Woyke T."/>
            <person name="Pelin A."/>
            <person name="Henrissat B."/>
            <person name="Reynolds N.K."/>
            <person name="Benny G.L."/>
            <person name="Smith M.E."/>
            <person name="James T.Y."/>
            <person name="Grigoriev I.V."/>
        </authorList>
    </citation>
    <scope>NUCLEOTIDE SEQUENCE [LARGE SCALE GENOMIC DNA]</scope>
    <source>
        <strain evidence="15">RSA 1356</strain>
    </source>
</reference>
<dbReference type="InterPro" id="IPR002297">
    <property type="entry name" value="DNA-dir_DNA_pol_A_mt"/>
</dbReference>
<evidence type="ECO:0000256" key="2">
    <source>
        <dbReference type="ARBA" id="ARBA00004173"/>
    </source>
</evidence>
<dbReference type="InterPro" id="IPR041336">
    <property type="entry name" value="DNApol_Exo"/>
</dbReference>
<evidence type="ECO:0000313" key="15">
    <source>
        <dbReference type="Proteomes" id="UP000271241"/>
    </source>
</evidence>
<evidence type="ECO:0000256" key="5">
    <source>
        <dbReference type="ARBA" id="ARBA00022679"/>
    </source>
</evidence>
<dbReference type="SUPFAM" id="SSF56672">
    <property type="entry name" value="DNA/RNA polymerases"/>
    <property type="match status" value="1"/>
</dbReference>
<evidence type="ECO:0000313" key="14">
    <source>
        <dbReference type="EMBL" id="RKP05714.1"/>
    </source>
</evidence>
<evidence type="ECO:0000256" key="10">
    <source>
        <dbReference type="ARBA" id="ARBA00023125"/>
    </source>
</evidence>
<keyword evidence="9" id="KW-0239">DNA-directed DNA polymerase</keyword>
<keyword evidence="5" id="KW-0808">Transferase</keyword>
<dbReference type="AlphaFoldDB" id="A0A4P9XJ07"/>
<sequence>MTSQRSAVSVADRVLALGTRMSQLGIQLLVPDLWKQLFGHEGRPAEEHVKEEIDVAVDHLKQQGIWGKPAEPVPNTTLPLPALEGRSIDEHFHNIGNWFAEPYLSLAKQAANIRHLPPLPKRWDAAPGWTRYTADGQCEAVPYPLEKTLMFDVETLLHESNHAVLACAASADAWYGWVSPWLSGDSLDKEHLIPLGGGPDADARVVIGHHVSFDRARVLDEYSIRESRTAFLDTMSLHVAVSGLCTRQRSGWVKFSKAMDEQDEDYLRENHEMMKYFDVSSVNSLKEVARFHCGINIDKSRRDIFVDGSLSEVRSNFQDLMQYCATDVAATHVVYRKVFRMFLKKCPHPVSFAGIVQMGRTFLPVDEHWPRYIAQAENMYREQSMQVGQKLYELALAALKQENPQEDPWLRQLDWTTEPVRYTKGRLKKDGNYAKGFEPRPVARQFMPGYPRWYRDLCDRTTKLPKLTTRTRVAPLLLKLKWNDYPLYYSKLHGWTFRVPRDAGFVTLKSEDAEEIALAAAEYEPIPDEDVGGIYYRIPHKDGEEARCGNPLAKNYVNALEDGLMSSEYPLAREALMMNTSCAYWISARERVRSQFVVWDEKTPKDLNDHIPKIIPLMQGSVEEKDTKPHTTNGMIIPQIATMGTITRRAVEATWMTASNAKKNRIGSELKAMVRAPPGYRIIGADVDSEELWISSLIGDSQFRSHGATAFGWMTLQGSKSEGTDMHSKTANILGISRDQAKIFNYGRIYGAGLRFATQLLLQFNPDLPEAEARKRAEDLYAATKGSKWRGLVAFDKPFWFGGSESYVFNALEEIATSKSPRTPVLGCSITNALQPKYTEKQFMTSRVNWVVQSSGVDYLHLLLTSMAYLVEKYGIDARFMLSVHDEIRYLVKEEDQYRAALALQISNLWTRAIFSYKLGINDLPQSVAFFSCVDIDHVLRKEVDMSCVTPSNPVPIPPGEKYTMEELLAK</sequence>
<dbReference type="EMBL" id="KZ993049">
    <property type="protein sequence ID" value="RKP05714.1"/>
    <property type="molecule type" value="Genomic_DNA"/>
</dbReference>
<evidence type="ECO:0000256" key="1">
    <source>
        <dbReference type="ARBA" id="ARBA00001946"/>
    </source>
</evidence>
<feature type="non-terminal residue" evidence="14">
    <location>
        <position position="971"/>
    </location>
</feature>
<dbReference type="GO" id="GO:0006264">
    <property type="term" value="P:mitochondrial DNA replication"/>
    <property type="evidence" value="ECO:0007669"/>
    <property type="project" value="InterPro"/>
</dbReference>
<keyword evidence="6" id="KW-0548">Nucleotidyltransferase</keyword>
<dbReference type="GO" id="GO:0008408">
    <property type="term" value="F:3'-5' exonuclease activity"/>
    <property type="evidence" value="ECO:0007669"/>
    <property type="project" value="TreeGrafter"/>
</dbReference>
<evidence type="ECO:0000256" key="3">
    <source>
        <dbReference type="ARBA" id="ARBA00007705"/>
    </source>
</evidence>
<name>A0A4P9XJ07_9FUNG</name>
<dbReference type="InterPro" id="IPR047580">
    <property type="entry name" value="POLG_palm_dom"/>
</dbReference>
<dbReference type="Gene3D" id="1.10.150.20">
    <property type="entry name" value="5' to 3' exonuclease, C-terminal subdomain"/>
    <property type="match status" value="1"/>
</dbReference>
<proteinExistence type="inferred from homology"/>
<dbReference type="PROSITE" id="PS00447">
    <property type="entry name" value="DNA_POLYMERASE_A"/>
    <property type="match status" value="1"/>
</dbReference>
<dbReference type="InterPro" id="IPR019760">
    <property type="entry name" value="DNA-dir_DNA_pol_A_CS"/>
</dbReference>
<dbReference type="Pfam" id="PF18136">
    <property type="entry name" value="DNApol_Exo"/>
    <property type="match status" value="1"/>
</dbReference>
<dbReference type="SUPFAM" id="SSF53098">
    <property type="entry name" value="Ribonuclease H-like"/>
    <property type="match status" value="1"/>
</dbReference>
<gene>
    <name evidence="14" type="ORF">THASP1DRAFT_19457</name>
</gene>
<dbReference type="STRING" id="78915.A0A4P9XJ07"/>
<dbReference type="InterPro" id="IPR043502">
    <property type="entry name" value="DNA/RNA_pol_sf"/>
</dbReference>
<evidence type="ECO:0000256" key="9">
    <source>
        <dbReference type="ARBA" id="ARBA00022932"/>
    </source>
</evidence>
<comment type="subcellular location">
    <subcellularLocation>
        <location evidence="2">Mitochondrion</location>
    </subcellularLocation>
</comment>
<dbReference type="InterPro" id="IPR012337">
    <property type="entry name" value="RNaseH-like_sf"/>
</dbReference>
<dbReference type="PANTHER" id="PTHR10267">
    <property type="entry name" value="DNA POLYMERASE SUBUNIT GAMMA-1"/>
    <property type="match status" value="1"/>
</dbReference>
<evidence type="ECO:0000259" key="13">
    <source>
        <dbReference type="SMART" id="SM00482"/>
    </source>
</evidence>
<comment type="similarity">
    <text evidence="3">Belongs to the DNA polymerase type-A family.</text>
</comment>
<dbReference type="Gene3D" id="3.30.420.390">
    <property type="match status" value="2"/>
</dbReference>
<evidence type="ECO:0000256" key="8">
    <source>
        <dbReference type="ARBA" id="ARBA00022842"/>
    </source>
</evidence>
<dbReference type="InterPro" id="IPR001098">
    <property type="entry name" value="DNA-dir_DNA_pol_A_palm_dom"/>
</dbReference>
<evidence type="ECO:0000256" key="6">
    <source>
        <dbReference type="ARBA" id="ARBA00022695"/>
    </source>
</evidence>
<organism evidence="14 15">
    <name type="scientific">Thamnocephalis sphaerospora</name>
    <dbReference type="NCBI Taxonomy" id="78915"/>
    <lineage>
        <taxon>Eukaryota</taxon>
        <taxon>Fungi</taxon>
        <taxon>Fungi incertae sedis</taxon>
        <taxon>Zoopagomycota</taxon>
        <taxon>Zoopagomycotina</taxon>
        <taxon>Zoopagomycetes</taxon>
        <taxon>Zoopagales</taxon>
        <taxon>Sigmoideomycetaceae</taxon>
        <taxon>Thamnocephalis</taxon>
    </lineage>
</organism>
<dbReference type="PRINTS" id="PR00867">
    <property type="entry name" value="DNAPOLG"/>
</dbReference>
<keyword evidence="10" id="KW-0238">DNA-binding</keyword>
<dbReference type="OrthoDB" id="5588663at2759"/>
<evidence type="ECO:0000256" key="4">
    <source>
        <dbReference type="ARBA" id="ARBA00012417"/>
    </source>
</evidence>
<dbReference type="SMART" id="SM00482">
    <property type="entry name" value="POLAc"/>
    <property type="match status" value="1"/>
</dbReference>
<dbReference type="GO" id="GO:0003677">
    <property type="term" value="F:DNA binding"/>
    <property type="evidence" value="ECO:0007669"/>
    <property type="project" value="UniProtKB-KW"/>
</dbReference>
<evidence type="ECO:0000256" key="11">
    <source>
        <dbReference type="ARBA" id="ARBA00023128"/>
    </source>
</evidence>
<protein>
    <recommendedName>
        <fullName evidence="4">DNA-directed DNA polymerase</fullName>
        <ecNumber evidence="4">2.7.7.7</ecNumber>
    </recommendedName>
    <alternativeName>
        <fullName evidence="12">Mitochondrial DNA polymerase catalytic subunit</fullName>
    </alternativeName>
</protein>
<dbReference type="Pfam" id="PF00476">
    <property type="entry name" value="DNA_pol_A"/>
    <property type="match status" value="1"/>
</dbReference>
<comment type="cofactor">
    <cofactor evidence="1">
        <name>Mg(2+)</name>
        <dbReference type="ChEBI" id="CHEBI:18420"/>
    </cofactor>
</comment>
<dbReference type="EC" id="2.7.7.7" evidence="4"/>
<keyword evidence="11" id="KW-0496">Mitochondrion</keyword>
<dbReference type="CDD" id="cd08641">
    <property type="entry name" value="DNA_pol_gammaA"/>
    <property type="match status" value="1"/>
</dbReference>
<feature type="domain" description="DNA-directed DNA polymerase family A palm" evidence="13">
    <location>
        <begin position="667"/>
        <end position="896"/>
    </location>
</feature>
<dbReference type="GO" id="GO:0003887">
    <property type="term" value="F:DNA-directed DNA polymerase activity"/>
    <property type="evidence" value="ECO:0007669"/>
    <property type="project" value="UniProtKB-KW"/>
</dbReference>